<keyword evidence="5 7" id="KW-1133">Transmembrane helix</keyword>
<name>A0A1E3QWA9_9ASCO</name>
<feature type="transmembrane region" description="Helical" evidence="7">
    <location>
        <begin position="196"/>
        <end position="216"/>
    </location>
</feature>
<evidence type="ECO:0000256" key="7">
    <source>
        <dbReference type="SAM" id="Phobius"/>
    </source>
</evidence>
<feature type="transmembrane region" description="Helical" evidence="7">
    <location>
        <begin position="222"/>
        <end position="240"/>
    </location>
</feature>
<dbReference type="InterPro" id="IPR035952">
    <property type="entry name" value="Rhomboid-like_sf"/>
</dbReference>
<accession>A0A1E3QWA9</accession>
<keyword evidence="3 7" id="KW-0812">Transmembrane</keyword>
<dbReference type="PANTHER" id="PTHR43731:SF14">
    <property type="entry name" value="PRESENILIN-ASSOCIATED RHOMBOID-LIKE PROTEIN, MITOCHONDRIAL"/>
    <property type="match status" value="1"/>
</dbReference>
<evidence type="ECO:0000256" key="3">
    <source>
        <dbReference type="ARBA" id="ARBA00022692"/>
    </source>
</evidence>
<keyword evidence="4" id="KW-0378">Hydrolase</keyword>
<organism evidence="9 10">
    <name type="scientific">Babjeviella inositovora NRRL Y-12698</name>
    <dbReference type="NCBI Taxonomy" id="984486"/>
    <lineage>
        <taxon>Eukaryota</taxon>
        <taxon>Fungi</taxon>
        <taxon>Dikarya</taxon>
        <taxon>Ascomycota</taxon>
        <taxon>Saccharomycotina</taxon>
        <taxon>Pichiomycetes</taxon>
        <taxon>Serinales incertae sedis</taxon>
        <taxon>Babjeviella</taxon>
    </lineage>
</organism>
<feature type="domain" description="Peptidase S54 rhomboid" evidence="8">
    <location>
        <begin position="183"/>
        <end position="325"/>
    </location>
</feature>
<evidence type="ECO:0000256" key="1">
    <source>
        <dbReference type="ARBA" id="ARBA00004141"/>
    </source>
</evidence>
<dbReference type="EMBL" id="KV454428">
    <property type="protein sequence ID" value="ODQ81277.1"/>
    <property type="molecule type" value="Genomic_DNA"/>
</dbReference>
<dbReference type="SUPFAM" id="SSF144091">
    <property type="entry name" value="Rhomboid-like"/>
    <property type="match status" value="1"/>
</dbReference>
<sequence>MYLSRLIPSRMGSRVLSARIVTPAFPRLFSSTSNTATKHFTNRQPLTNLFQSSKRWYATFRDNSSHGIRRARRVKEQSEGLRSNFSGGAGIPPFWRNPQNMKTLKRCGIFTVGFCCITHFATPYVYTYVPGFLYFKSHPQYVIYAIIGANLAVFGMWRLPLCYRILQRYFILEKDHIVARSALLGSAFSHQDFWHLAMNMMALYSFGPSLISWIGVSQFTVMYLNSCVISSFVAVLLPMMARSSLRVASLGASGAIFSVFGTFAYLFPTAGISLLFFPIPGGAWVAFMGSIAVNAAGFFMRWGAIDYAAHLGGSLAGIYYGYVCREQIKEKLERRNRRMGLF</sequence>
<comment type="subcellular location">
    <subcellularLocation>
        <location evidence="1">Membrane</location>
        <topology evidence="1">Multi-pass membrane protein</topology>
    </subcellularLocation>
</comment>
<dbReference type="GO" id="GO:0006465">
    <property type="term" value="P:signal peptide processing"/>
    <property type="evidence" value="ECO:0007669"/>
    <property type="project" value="EnsemblFungi"/>
</dbReference>
<evidence type="ECO:0000313" key="10">
    <source>
        <dbReference type="Proteomes" id="UP000094336"/>
    </source>
</evidence>
<feature type="transmembrane region" description="Helical" evidence="7">
    <location>
        <begin position="247"/>
        <end position="267"/>
    </location>
</feature>
<proteinExistence type="inferred from homology"/>
<keyword evidence="10" id="KW-1185">Reference proteome</keyword>
<evidence type="ECO:0000259" key="8">
    <source>
        <dbReference type="Pfam" id="PF01694"/>
    </source>
</evidence>
<keyword evidence="6 7" id="KW-0472">Membrane</keyword>
<dbReference type="OrthoDB" id="10260614at2759"/>
<evidence type="ECO:0000256" key="4">
    <source>
        <dbReference type="ARBA" id="ARBA00022801"/>
    </source>
</evidence>
<dbReference type="STRING" id="984486.A0A1E3QWA9"/>
<dbReference type="InterPro" id="IPR050925">
    <property type="entry name" value="Rhomboid_protease_S54"/>
</dbReference>
<dbReference type="GO" id="GO:0004252">
    <property type="term" value="F:serine-type endopeptidase activity"/>
    <property type="evidence" value="ECO:0007669"/>
    <property type="project" value="EnsemblFungi"/>
</dbReference>
<feature type="transmembrane region" description="Helical" evidence="7">
    <location>
        <begin position="141"/>
        <end position="159"/>
    </location>
</feature>
<protein>
    <recommendedName>
        <fullName evidence="8">Peptidase S54 rhomboid domain-containing protein</fullName>
    </recommendedName>
</protein>
<comment type="similarity">
    <text evidence="2">Belongs to the peptidase S54 family.</text>
</comment>
<dbReference type="GO" id="GO:0005743">
    <property type="term" value="C:mitochondrial inner membrane"/>
    <property type="evidence" value="ECO:0007669"/>
    <property type="project" value="EnsemblFungi"/>
</dbReference>
<dbReference type="InterPro" id="IPR022764">
    <property type="entry name" value="Peptidase_S54_rhomboid_dom"/>
</dbReference>
<evidence type="ECO:0000256" key="2">
    <source>
        <dbReference type="ARBA" id="ARBA00009045"/>
    </source>
</evidence>
<gene>
    <name evidence="9" type="ORF">BABINDRAFT_160647</name>
</gene>
<reference evidence="10" key="1">
    <citation type="submission" date="2016-05" db="EMBL/GenBank/DDBJ databases">
        <title>Comparative genomics of biotechnologically important yeasts.</title>
        <authorList>
            <consortium name="DOE Joint Genome Institute"/>
            <person name="Riley R."/>
            <person name="Haridas S."/>
            <person name="Wolfe K.H."/>
            <person name="Lopes M.R."/>
            <person name="Hittinger C.T."/>
            <person name="Goker M."/>
            <person name="Salamov A."/>
            <person name="Wisecaver J."/>
            <person name="Long T.M."/>
            <person name="Aerts A.L."/>
            <person name="Barry K."/>
            <person name="Choi C."/>
            <person name="Clum A."/>
            <person name="Coughlan A.Y."/>
            <person name="Deshpande S."/>
            <person name="Douglass A.P."/>
            <person name="Hanson S.J."/>
            <person name="Klenk H.-P."/>
            <person name="Labutti K."/>
            <person name="Lapidus A."/>
            <person name="Lindquist E."/>
            <person name="Lipzen A."/>
            <person name="Meier-Kolthoff J.P."/>
            <person name="Ohm R.A."/>
            <person name="Otillar R.P."/>
            <person name="Pangilinan J."/>
            <person name="Peng Y."/>
            <person name="Rokas A."/>
            <person name="Rosa C.A."/>
            <person name="Scheuner C."/>
            <person name="Sibirny A.A."/>
            <person name="Slot J.C."/>
            <person name="Stielow J.B."/>
            <person name="Sun H."/>
            <person name="Kurtzman C.P."/>
            <person name="Blackwell M."/>
            <person name="Grigoriev I.V."/>
            <person name="Jeffries T.W."/>
        </authorList>
    </citation>
    <scope>NUCLEOTIDE SEQUENCE [LARGE SCALE GENOMIC DNA]</scope>
    <source>
        <strain evidence="10">NRRL Y-12698</strain>
    </source>
</reference>
<dbReference type="PANTHER" id="PTHR43731">
    <property type="entry name" value="RHOMBOID PROTEASE"/>
    <property type="match status" value="1"/>
</dbReference>
<dbReference type="AlphaFoldDB" id="A0A1E3QWA9"/>
<dbReference type="Pfam" id="PF01694">
    <property type="entry name" value="Rhomboid"/>
    <property type="match status" value="1"/>
</dbReference>
<evidence type="ECO:0000313" key="9">
    <source>
        <dbReference type="EMBL" id="ODQ81277.1"/>
    </source>
</evidence>
<dbReference type="FunFam" id="1.20.1540.10:FF:000012">
    <property type="entry name" value="Rhomboid family protein"/>
    <property type="match status" value="1"/>
</dbReference>
<dbReference type="Proteomes" id="UP000094336">
    <property type="component" value="Unassembled WGS sequence"/>
</dbReference>
<evidence type="ECO:0000256" key="5">
    <source>
        <dbReference type="ARBA" id="ARBA00022989"/>
    </source>
</evidence>
<dbReference type="Gene3D" id="1.20.1540.10">
    <property type="entry name" value="Rhomboid-like"/>
    <property type="match status" value="1"/>
</dbReference>
<dbReference type="GeneID" id="30146212"/>
<dbReference type="RefSeq" id="XP_018986605.1">
    <property type="nucleotide sequence ID" value="XM_019128359.1"/>
</dbReference>
<feature type="transmembrane region" description="Helical" evidence="7">
    <location>
        <begin position="279"/>
        <end position="300"/>
    </location>
</feature>
<dbReference type="GO" id="GO:0010821">
    <property type="term" value="P:regulation of mitochondrion organization"/>
    <property type="evidence" value="ECO:0007669"/>
    <property type="project" value="EnsemblFungi"/>
</dbReference>
<evidence type="ECO:0000256" key="6">
    <source>
        <dbReference type="ARBA" id="ARBA00023136"/>
    </source>
</evidence>
<feature type="transmembrane region" description="Helical" evidence="7">
    <location>
        <begin position="107"/>
        <end position="129"/>
    </location>
</feature>